<dbReference type="GeneTree" id="ENSGT01150000286993"/>
<dbReference type="InterPro" id="IPR003006">
    <property type="entry name" value="Ig/MHC_CS"/>
</dbReference>
<evidence type="ECO:0000256" key="6">
    <source>
        <dbReference type="SAM" id="SignalP"/>
    </source>
</evidence>
<dbReference type="SMART" id="SM00409">
    <property type="entry name" value="IG"/>
    <property type="match status" value="2"/>
</dbReference>
<keyword evidence="1" id="KW-0391">Immunity</keyword>
<dbReference type="PROSITE" id="PS00290">
    <property type="entry name" value="IG_MHC"/>
    <property type="match status" value="1"/>
</dbReference>
<dbReference type="FunFam" id="2.60.40.10:FF:002350">
    <property type="entry name" value="Immunoglobulin heavy variable 1-4"/>
    <property type="match status" value="1"/>
</dbReference>
<dbReference type="GO" id="GO:0019814">
    <property type="term" value="C:immunoglobulin complex"/>
    <property type="evidence" value="ECO:0007669"/>
    <property type="project" value="UniProtKB-KW"/>
</dbReference>
<dbReference type="Pfam" id="PF07654">
    <property type="entry name" value="C1-set"/>
    <property type="match status" value="2"/>
</dbReference>
<dbReference type="SUPFAM" id="SSF48726">
    <property type="entry name" value="Immunoglobulin"/>
    <property type="match status" value="4"/>
</dbReference>
<evidence type="ECO:0000256" key="2">
    <source>
        <dbReference type="ARBA" id="ARBA00023130"/>
    </source>
</evidence>
<dbReference type="SMART" id="SM00406">
    <property type="entry name" value="IGv"/>
    <property type="match status" value="1"/>
</dbReference>
<feature type="domain" description="Ig-like" evidence="7">
    <location>
        <begin position="234"/>
        <end position="338"/>
    </location>
</feature>
<dbReference type="Pfam" id="PF07686">
    <property type="entry name" value="V-set"/>
    <property type="match status" value="1"/>
</dbReference>
<keyword evidence="6" id="KW-0732">Signal</keyword>
<dbReference type="GO" id="GO:0002250">
    <property type="term" value="P:adaptive immune response"/>
    <property type="evidence" value="ECO:0007669"/>
    <property type="project" value="UniProtKB-KW"/>
</dbReference>
<dbReference type="InterPro" id="IPR007110">
    <property type="entry name" value="Ig-like_dom"/>
</dbReference>
<evidence type="ECO:0000313" key="9">
    <source>
        <dbReference type="Proteomes" id="UP000001038"/>
    </source>
</evidence>
<dbReference type="FunFam" id="2.60.40.10:FF:001878">
    <property type="entry name" value="Immunoglobulin heavy variable 1-4"/>
    <property type="match status" value="1"/>
</dbReference>
<evidence type="ECO:0000256" key="4">
    <source>
        <dbReference type="ARBA" id="ARBA00043265"/>
    </source>
</evidence>
<keyword evidence="3" id="KW-0393">Immunoglobulin domain</keyword>
<keyword evidence="5" id="KW-0812">Transmembrane</keyword>
<dbReference type="InterPro" id="IPR003599">
    <property type="entry name" value="Ig_sub"/>
</dbReference>
<keyword evidence="5" id="KW-0472">Membrane</keyword>
<dbReference type="InterPro" id="IPR013783">
    <property type="entry name" value="Ig-like_fold"/>
</dbReference>
<dbReference type="Bgee" id="ENSORLG00000024471">
    <property type="expression patterns" value="Expressed in heart and 9 other cell types or tissues"/>
</dbReference>
<dbReference type="SMART" id="SM00407">
    <property type="entry name" value="IGc1"/>
    <property type="match status" value="2"/>
</dbReference>
<dbReference type="PROSITE" id="PS50835">
    <property type="entry name" value="IG_LIKE"/>
    <property type="match status" value="3"/>
</dbReference>
<reference evidence="8 9" key="1">
    <citation type="journal article" date="2007" name="Nature">
        <title>The medaka draft genome and insights into vertebrate genome evolution.</title>
        <authorList>
            <person name="Kasahara M."/>
            <person name="Naruse K."/>
            <person name="Sasaki S."/>
            <person name="Nakatani Y."/>
            <person name="Qu W."/>
            <person name="Ahsan B."/>
            <person name="Yamada T."/>
            <person name="Nagayasu Y."/>
            <person name="Doi K."/>
            <person name="Kasai Y."/>
            <person name="Jindo T."/>
            <person name="Kobayashi D."/>
            <person name="Shimada A."/>
            <person name="Toyoda A."/>
            <person name="Kuroki Y."/>
            <person name="Fujiyama A."/>
            <person name="Sasaki T."/>
            <person name="Shimizu A."/>
            <person name="Asakawa S."/>
            <person name="Shimizu N."/>
            <person name="Hashimoto S."/>
            <person name="Yang J."/>
            <person name="Lee Y."/>
            <person name="Matsushima K."/>
            <person name="Sugano S."/>
            <person name="Sakaizumi M."/>
            <person name="Narita T."/>
            <person name="Ohishi K."/>
            <person name="Haga S."/>
            <person name="Ohta F."/>
            <person name="Nomoto H."/>
            <person name="Nogata K."/>
            <person name="Morishita T."/>
            <person name="Endo T."/>
            <person name="Shin-I T."/>
            <person name="Takeda H."/>
            <person name="Morishita S."/>
            <person name="Kohara Y."/>
        </authorList>
    </citation>
    <scope>NUCLEOTIDE SEQUENCE [LARGE SCALE GENOMIC DNA]</scope>
    <source>
        <strain evidence="8 9">Hd-rR</strain>
    </source>
</reference>
<name>A0A3B3HM95_ORYLA</name>
<dbReference type="InterPro" id="IPR036179">
    <property type="entry name" value="Ig-like_dom_sf"/>
</dbReference>
<dbReference type="PANTHER" id="PTHR23266">
    <property type="entry name" value="IMMUNOGLOBULIN HEAVY CHAIN"/>
    <property type="match status" value="1"/>
</dbReference>
<dbReference type="Proteomes" id="UP000001038">
    <property type="component" value="Chromosome 8"/>
</dbReference>
<dbReference type="Ensembl" id="ENSORLT00000041730.1">
    <property type="protein sequence ID" value="ENSORLP00000032435.1"/>
    <property type="gene ID" value="ENSORLG00000024471.1"/>
</dbReference>
<keyword evidence="9" id="KW-1185">Reference proteome</keyword>
<dbReference type="AlphaFoldDB" id="A0A3B3HM95"/>
<evidence type="ECO:0000256" key="3">
    <source>
        <dbReference type="ARBA" id="ARBA00023319"/>
    </source>
</evidence>
<evidence type="ECO:0000256" key="1">
    <source>
        <dbReference type="ARBA" id="ARBA00022859"/>
    </source>
</evidence>
<proteinExistence type="predicted"/>
<sequence length="515" mass="57879">MMDCRTGLLLLTLCYAGIRGQTLTESESVVKRPGEPHKLTCTYSGFSGTPDIAWIRQPAGKGLEWIAYISSGSSIYYSESVKNRFTISRDNSRKQVYLQMNSLRAEDSAVYYSLCYYGAFDYWGKGTMVTVSSATPTQAPTAVIGLMPCGPQSRDTVTLGCLATGFTPSSLTFSWTQGGNNLENITQYPSMLKNDKYFGISQVQVSRQDWDAKKTFKCVANHVGERTTSPITKPDVLFRSPNLTTSFFLDEEKQQASFYCFAKDFSPRTHEIIWQKVGSEKASILDETSVFSEGRNDTNGAKLYSAASLLTVNPTELTSGATFTCVFKGKGVNNTDVAGCTQAAVDLKIIGPTYRDILVKQSGKITCQIQVNNGRLEKIFWENQDNVEMAGTVKTEGLKKKEELVLDITYDEWHQGVERYCVVQHKDILFPFKIQYKRQNKFLNETVCSCKEEMEAEEDHMANTALTFIFLFIMTLLFSVGTTLSKVNASFVYNRLRVFFCSKRKKTYLKIFKRG</sequence>
<feature type="transmembrane region" description="Helical" evidence="5">
    <location>
        <begin position="465"/>
        <end position="487"/>
    </location>
</feature>
<keyword evidence="5" id="KW-1133">Transmembrane helix</keyword>
<feature type="domain" description="Ig-like" evidence="7">
    <location>
        <begin position="140"/>
        <end position="232"/>
    </location>
</feature>
<evidence type="ECO:0000256" key="5">
    <source>
        <dbReference type="SAM" id="Phobius"/>
    </source>
</evidence>
<feature type="chain" id="PRO_5017264901" description="Ig-like domain-containing protein" evidence="6">
    <location>
        <begin position="21"/>
        <end position="515"/>
    </location>
</feature>
<feature type="domain" description="Ig-like" evidence="7">
    <location>
        <begin position="34"/>
        <end position="111"/>
    </location>
</feature>
<accession>A0A3B3HM95</accession>
<dbReference type="InterPro" id="IPR013106">
    <property type="entry name" value="Ig_V-set"/>
</dbReference>
<organism evidence="8 9">
    <name type="scientific">Oryzias latipes</name>
    <name type="common">Japanese rice fish</name>
    <name type="synonym">Japanese killifish</name>
    <dbReference type="NCBI Taxonomy" id="8090"/>
    <lineage>
        <taxon>Eukaryota</taxon>
        <taxon>Metazoa</taxon>
        <taxon>Chordata</taxon>
        <taxon>Craniata</taxon>
        <taxon>Vertebrata</taxon>
        <taxon>Euteleostomi</taxon>
        <taxon>Actinopterygii</taxon>
        <taxon>Neopterygii</taxon>
        <taxon>Teleostei</taxon>
        <taxon>Neoteleostei</taxon>
        <taxon>Acanthomorphata</taxon>
        <taxon>Ovalentaria</taxon>
        <taxon>Atherinomorphae</taxon>
        <taxon>Beloniformes</taxon>
        <taxon>Adrianichthyidae</taxon>
        <taxon>Oryziinae</taxon>
        <taxon>Oryzias</taxon>
    </lineage>
</organism>
<protein>
    <recommendedName>
        <fullName evidence="7">Ig-like domain-containing protein</fullName>
    </recommendedName>
</protein>
<reference evidence="8" key="3">
    <citation type="submission" date="2025-09" db="UniProtKB">
        <authorList>
            <consortium name="Ensembl"/>
        </authorList>
    </citation>
    <scope>IDENTIFICATION</scope>
    <source>
        <strain evidence="8">Hd-rR</strain>
    </source>
</reference>
<keyword evidence="2" id="KW-1064">Adaptive immunity</keyword>
<keyword evidence="4" id="KW-1280">Immunoglobulin</keyword>
<dbReference type="InterPro" id="IPR003597">
    <property type="entry name" value="Ig_C1-set"/>
</dbReference>
<evidence type="ECO:0000259" key="7">
    <source>
        <dbReference type="PROSITE" id="PS50835"/>
    </source>
</evidence>
<dbReference type="Gene3D" id="2.60.40.10">
    <property type="entry name" value="Immunoglobulins"/>
    <property type="match status" value="3"/>
</dbReference>
<evidence type="ECO:0000313" key="8">
    <source>
        <dbReference type="Ensembl" id="ENSORLP00000032435.1"/>
    </source>
</evidence>
<dbReference type="GO" id="GO:0005576">
    <property type="term" value="C:extracellular region"/>
    <property type="evidence" value="ECO:0007669"/>
    <property type="project" value="UniProtKB-ARBA"/>
</dbReference>
<reference evidence="8" key="2">
    <citation type="submission" date="2025-08" db="UniProtKB">
        <authorList>
            <consortium name="Ensembl"/>
        </authorList>
    </citation>
    <scope>IDENTIFICATION</scope>
    <source>
        <strain evidence="8">Hd-rR</strain>
    </source>
</reference>
<dbReference type="InterPro" id="IPR050199">
    <property type="entry name" value="IgHV"/>
</dbReference>
<feature type="signal peptide" evidence="6">
    <location>
        <begin position="1"/>
        <end position="20"/>
    </location>
</feature>